<gene>
    <name evidence="1" type="ORF">NIES2119_29550</name>
</gene>
<organism evidence="1 2">
    <name type="scientific">[Phormidium ambiguum] IAM M-71</name>
    <dbReference type="NCBI Taxonomy" id="454136"/>
    <lineage>
        <taxon>Bacteria</taxon>
        <taxon>Bacillati</taxon>
        <taxon>Cyanobacteriota</taxon>
        <taxon>Cyanophyceae</taxon>
        <taxon>Oscillatoriophycideae</taxon>
        <taxon>Aerosakkonematales</taxon>
        <taxon>Aerosakkonemataceae</taxon>
        <taxon>Floridanema</taxon>
    </lineage>
</organism>
<dbReference type="AlphaFoldDB" id="A0A1U7I4J4"/>
<dbReference type="Proteomes" id="UP000185860">
    <property type="component" value="Unassembled WGS sequence"/>
</dbReference>
<proteinExistence type="predicted"/>
<sequence>MLLVRKKVDEQERAVRFSVSLPSWLKSEMEKLGKYPYGSVSNAISVLLQQALEFRASQELSTQQIISFIKEKARGQELGQIAQAVSEALQREQELGNKFLVWLSGNSGISLERLEEIRKGGELEEKELVELTRILRCTPTEVEDLLREKNGKSNRR</sequence>
<comment type="caution">
    <text evidence="1">The sequence shown here is derived from an EMBL/GenBank/DDBJ whole genome shotgun (WGS) entry which is preliminary data.</text>
</comment>
<dbReference type="EMBL" id="MRCE01000054">
    <property type="protein sequence ID" value="OKH31116.1"/>
    <property type="molecule type" value="Genomic_DNA"/>
</dbReference>
<protein>
    <submittedName>
        <fullName evidence="1">Uncharacterized protein</fullName>
    </submittedName>
</protein>
<name>A0A1U7I4J4_9CYAN</name>
<accession>A0A1U7I4J4</accession>
<evidence type="ECO:0000313" key="1">
    <source>
        <dbReference type="EMBL" id="OKH31116.1"/>
    </source>
</evidence>
<evidence type="ECO:0000313" key="2">
    <source>
        <dbReference type="Proteomes" id="UP000185860"/>
    </source>
</evidence>
<reference evidence="1 2" key="1">
    <citation type="submission" date="2016-11" db="EMBL/GenBank/DDBJ databases">
        <title>Draft Genome Sequences of Nine Cyanobacterial Strains from Diverse Habitats.</title>
        <authorList>
            <person name="Zhu T."/>
            <person name="Hou S."/>
            <person name="Lu X."/>
            <person name="Hess W.R."/>
        </authorList>
    </citation>
    <scope>NUCLEOTIDE SEQUENCE [LARGE SCALE GENOMIC DNA]</scope>
    <source>
        <strain evidence="1 2">IAM M-71</strain>
    </source>
</reference>